<keyword evidence="2" id="KW-0560">Oxidoreductase</keyword>
<protein>
    <recommendedName>
        <fullName evidence="5">NAD(P)-binding protein</fullName>
    </recommendedName>
</protein>
<comment type="caution">
    <text evidence="3">The sequence shown here is derived from an EMBL/GenBank/DDBJ whole genome shotgun (WGS) entry which is preliminary data.</text>
</comment>
<comment type="similarity">
    <text evidence="1">Belongs to the short-chain dehydrogenases/reductases (SDR) family.</text>
</comment>
<gene>
    <name evidence="3" type="ORF">OHC33_011238</name>
</gene>
<reference evidence="3 4" key="1">
    <citation type="submission" date="2022-12" db="EMBL/GenBank/DDBJ databases">
        <title>Genomic features and morphological characterization of a novel Knufia sp. strain isolated from spacecraft assembly facility.</title>
        <authorList>
            <person name="Teixeira M."/>
            <person name="Chander A.M."/>
            <person name="Stajich J.E."/>
            <person name="Venkateswaran K."/>
        </authorList>
    </citation>
    <scope>NUCLEOTIDE SEQUENCE [LARGE SCALE GENOMIC DNA]</scope>
    <source>
        <strain evidence="3 4">FJI-L2-BK-P2</strain>
    </source>
</reference>
<dbReference type="PANTHER" id="PTHR43157">
    <property type="entry name" value="PHOSPHATIDYLINOSITOL-GLYCAN BIOSYNTHESIS CLASS F PROTEIN-RELATED"/>
    <property type="match status" value="1"/>
</dbReference>
<evidence type="ECO:0008006" key="5">
    <source>
        <dbReference type="Google" id="ProtNLM"/>
    </source>
</evidence>
<dbReference type="InterPro" id="IPR002347">
    <property type="entry name" value="SDR_fam"/>
</dbReference>
<dbReference type="Gene3D" id="3.40.50.720">
    <property type="entry name" value="NAD(P)-binding Rossmann-like Domain"/>
    <property type="match status" value="1"/>
</dbReference>
<accession>A0AAN8E7A6</accession>
<dbReference type="SUPFAM" id="SSF51735">
    <property type="entry name" value="NAD(P)-binding Rossmann-fold domains"/>
    <property type="match status" value="1"/>
</dbReference>
<sequence length="328" mass="36318">MVSILTGNHFDPNTEIPDLAGKVYVVTGGSAGIGFGIMAHLLQHNPSKIYLLSAKEQHAEEAQQELQKNWGDANKVEWHQCNLESFKQTDEVAKSLAKKLDRLDALICNAGLGVGVYNVSEDGIDTHMQVNHFSQAHLALTLLPILQKTTNSRIVFQSSENHRVTPNSLAFENLEEINQDIGATYLYNRTKLAQILFARELVKRVKDGQFGQITQQHGLPWINATHPGAVATDQPLQAEEAYGTLGKVGHTLIRPFMADPIKQGCKSALFAATSPDVAKETINAAYIIPDRKVTEPDDKAKDEKLAQNLWRLTKEVLESKIGNLDYKM</sequence>
<dbReference type="InterPro" id="IPR036291">
    <property type="entry name" value="NAD(P)-bd_dom_sf"/>
</dbReference>
<dbReference type="PANTHER" id="PTHR43157:SF31">
    <property type="entry name" value="PHOSPHATIDYLINOSITOL-GLYCAN BIOSYNTHESIS CLASS F PROTEIN"/>
    <property type="match status" value="1"/>
</dbReference>
<name>A0AAN8E7A6_9EURO</name>
<dbReference type="PRINTS" id="PR00081">
    <property type="entry name" value="GDHRDH"/>
</dbReference>
<evidence type="ECO:0000313" key="4">
    <source>
        <dbReference type="Proteomes" id="UP001316803"/>
    </source>
</evidence>
<organism evidence="3 4">
    <name type="scientific">Knufia fluminis</name>
    <dbReference type="NCBI Taxonomy" id="191047"/>
    <lineage>
        <taxon>Eukaryota</taxon>
        <taxon>Fungi</taxon>
        <taxon>Dikarya</taxon>
        <taxon>Ascomycota</taxon>
        <taxon>Pezizomycotina</taxon>
        <taxon>Eurotiomycetes</taxon>
        <taxon>Chaetothyriomycetidae</taxon>
        <taxon>Chaetothyriales</taxon>
        <taxon>Trichomeriaceae</taxon>
        <taxon>Knufia</taxon>
    </lineage>
</organism>
<dbReference type="Proteomes" id="UP001316803">
    <property type="component" value="Unassembled WGS sequence"/>
</dbReference>
<dbReference type="AlphaFoldDB" id="A0AAN8E7A6"/>
<evidence type="ECO:0000313" key="3">
    <source>
        <dbReference type="EMBL" id="KAK5947739.1"/>
    </source>
</evidence>
<keyword evidence="4" id="KW-1185">Reference proteome</keyword>
<dbReference type="GO" id="GO:0016491">
    <property type="term" value="F:oxidoreductase activity"/>
    <property type="evidence" value="ECO:0007669"/>
    <property type="project" value="UniProtKB-KW"/>
</dbReference>
<evidence type="ECO:0000256" key="2">
    <source>
        <dbReference type="ARBA" id="ARBA00023002"/>
    </source>
</evidence>
<proteinExistence type="inferred from homology"/>
<dbReference type="EMBL" id="JAKLMC020000076">
    <property type="protein sequence ID" value="KAK5947739.1"/>
    <property type="molecule type" value="Genomic_DNA"/>
</dbReference>
<evidence type="ECO:0000256" key="1">
    <source>
        <dbReference type="ARBA" id="ARBA00006484"/>
    </source>
</evidence>
<dbReference type="Pfam" id="PF00106">
    <property type="entry name" value="adh_short"/>
    <property type="match status" value="1"/>
</dbReference>